<dbReference type="GO" id="GO:0016829">
    <property type="term" value="F:lyase activity"/>
    <property type="evidence" value="ECO:0007669"/>
    <property type="project" value="UniProtKB-KW"/>
</dbReference>
<reference evidence="8 9" key="1">
    <citation type="submission" date="2018-07" db="EMBL/GenBank/DDBJ databases">
        <title>Modular assembly of carbohydrate-degrading microbial communities in the ocean.</title>
        <authorList>
            <person name="Enke T.N."/>
            <person name="Datta M.S."/>
            <person name="Schwartzman J.A."/>
            <person name="Cermak N."/>
            <person name="Schmitz D.A."/>
            <person name="Barrere J."/>
            <person name="Cordero O.X."/>
        </authorList>
    </citation>
    <scope>NUCLEOTIDE SEQUENCE [LARGE SCALE GENOMIC DNA]</scope>
    <source>
        <strain evidence="8 9">C3M10</strain>
    </source>
</reference>
<gene>
    <name evidence="8" type="ORF">DS909_13925</name>
</gene>
<sequence length="284" mass="30860">MPVPPHAFGSWLFVPGDDPKKLNKALESNADVVIFDLEDAVSAGRKDIARSLTFDALSRTSRPARYVRVNDLASGYTAKDVEDTIAGKPDGYVLPKCEGPHDIETLAEMIRRHGVSPLPRILGICTETVRGVRNLMRMDWEHPMLVGLAWGGEDLQANLGARSNRSAGGGYASPFALARDLMLFAARDANVLAIDAVYTDFRNELGLTQETEAAKALGFDGKMAIHPGQIGPIHNALKPDQTEREWAAKVVALLEASETGVAQLDGEMLDRPHLKLAEQILARS</sequence>
<dbReference type="PIRSF" id="PIRSF015582">
    <property type="entry name" value="Cit_lyase_B"/>
    <property type="match status" value="1"/>
</dbReference>
<organism evidence="8 9">
    <name type="scientific">Phaeobacter gallaeciensis</name>
    <dbReference type="NCBI Taxonomy" id="60890"/>
    <lineage>
        <taxon>Bacteria</taxon>
        <taxon>Pseudomonadati</taxon>
        <taxon>Pseudomonadota</taxon>
        <taxon>Alphaproteobacteria</taxon>
        <taxon>Rhodobacterales</taxon>
        <taxon>Roseobacteraceae</taxon>
        <taxon>Phaeobacter</taxon>
    </lineage>
</organism>
<dbReference type="GO" id="GO:0000287">
    <property type="term" value="F:magnesium ion binding"/>
    <property type="evidence" value="ECO:0007669"/>
    <property type="project" value="TreeGrafter"/>
</dbReference>
<feature type="binding site" evidence="5">
    <location>
        <position position="127"/>
    </location>
    <ligand>
        <name>substrate</name>
    </ligand>
</feature>
<dbReference type="EMBL" id="QOCE01000034">
    <property type="protein sequence ID" value="RBW53600.1"/>
    <property type="molecule type" value="Genomic_DNA"/>
</dbReference>
<dbReference type="InterPro" id="IPR005000">
    <property type="entry name" value="Aldolase/citrate-lyase_domain"/>
</dbReference>
<evidence type="ECO:0000313" key="8">
    <source>
        <dbReference type="EMBL" id="RBW53600.1"/>
    </source>
</evidence>
<dbReference type="GO" id="GO:0006107">
    <property type="term" value="P:oxaloacetate metabolic process"/>
    <property type="evidence" value="ECO:0007669"/>
    <property type="project" value="TreeGrafter"/>
</dbReference>
<comment type="similarity">
    <text evidence="2">Belongs to the HpcH/HpaI aldolase family.</text>
</comment>
<dbReference type="Gene3D" id="3.20.20.60">
    <property type="entry name" value="Phosphoenolpyruvate-binding domains"/>
    <property type="match status" value="1"/>
</dbReference>
<dbReference type="PANTHER" id="PTHR32308:SF0">
    <property type="entry name" value="HPCH_HPAI ALDOLASE_CITRATE LYASE DOMAIN-CONTAINING PROTEIN"/>
    <property type="match status" value="1"/>
</dbReference>
<keyword evidence="4 6" id="KW-0460">Magnesium</keyword>
<dbReference type="PANTHER" id="PTHR32308">
    <property type="entry name" value="LYASE BETA SUBUNIT, PUTATIVE (AFU_ORTHOLOGUE AFUA_4G13030)-RELATED"/>
    <property type="match status" value="1"/>
</dbReference>
<dbReference type="Proteomes" id="UP000252706">
    <property type="component" value="Unassembled WGS sequence"/>
</dbReference>
<keyword evidence="8" id="KW-0456">Lyase</keyword>
<name>A0A366WUG0_9RHOB</name>
<evidence type="ECO:0000256" key="3">
    <source>
        <dbReference type="ARBA" id="ARBA00022723"/>
    </source>
</evidence>
<dbReference type="Pfam" id="PF03328">
    <property type="entry name" value="HpcH_HpaI"/>
    <property type="match status" value="1"/>
</dbReference>
<feature type="binding site" evidence="5">
    <location>
        <position position="68"/>
    </location>
    <ligand>
        <name>substrate</name>
    </ligand>
</feature>
<evidence type="ECO:0000256" key="6">
    <source>
        <dbReference type="PIRSR" id="PIRSR015582-2"/>
    </source>
</evidence>
<dbReference type="RefSeq" id="WP_113824076.1">
    <property type="nucleotide sequence ID" value="NZ_QOCE01000034.1"/>
</dbReference>
<feature type="binding site" evidence="6">
    <location>
        <position position="127"/>
    </location>
    <ligand>
        <name>Mg(2+)</name>
        <dbReference type="ChEBI" id="CHEBI:18420"/>
    </ligand>
</feature>
<dbReference type="AlphaFoldDB" id="A0A366WUG0"/>
<accession>A0A366WUG0</accession>
<dbReference type="InterPro" id="IPR015813">
    <property type="entry name" value="Pyrv/PenolPyrv_kinase-like_dom"/>
</dbReference>
<dbReference type="InterPro" id="IPR011206">
    <property type="entry name" value="Citrate_lyase_beta/mcl1/mcl2"/>
</dbReference>
<evidence type="ECO:0000256" key="4">
    <source>
        <dbReference type="ARBA" id="ARBA00022842"/>
    </source>
</evidence>
<dbReference type="SUPFAM" id="SSF51621">
    <property type="entry name" value="Phosphoenolpyruvate/pyruvate domain"/>
    <property type="match status" value="1"/>
</dbReference>
<dbReference type="OrthoDB" id="9800547at2"/>
<protein>
    <submittedName>
        <fullName evidence="8">CoA ester lyase</fullName>
    </submittedName>
</protein>
<evidence type="ECO:0000256" key="2">
    <source>
        <dbReference type="ARBA" id="ARBA00005568"/>
    </source>
</evidence>
<feature type="binding site" evidence="6">
    <location>
        <position position="154"/>
    </location>
    <ligand>
        <name>Mg(2+)</name>
        <dbReference type="ChEBI" id="CHEBI:18420"/>
    </ligand>
</feature>
<proteinExistence type="inferred from homology"/>
<evidence type="ECO:0000256" key="1">
    <source>
        <dbReference type="ARBA" id="ARBA00001946"/>
    </source>
</evidence>
<evidence type="ECO:0000313" key="9">
    <source>
        <dbReference type="Proteomes" id="UP000252706"/>
    </source>
</evidence>
<comment type="caution">
    <text evidence="8">The sequence shown here is derived from an EMBL/GenBank/DDBJ whole genome shotgun (WGS) entry which is preliminary data.</text>
</comment>
<feature type="domain" description="HpcH/HpaI aldolase/citrate lyase" evidence="7">
    <location>
        <begin position="11"/>
        <end position="227"/>
    </location>
</feature>
<keyword evidence="3 6" id="KW-0479">Metal-binding</keyword>
<evidence type="ECO:0000259" key="7">
    <source>
        <dbReference type="Pfam" id="PF03328"/>
    </source>
</evidence>
<evidence type="ECO:0000256" key="5">
    <source>
        <dbReference type="PIRSR" id="PIRSR015582-1"/>
    </source>
</evidence>
<dbReference type="InterPro" id="IPR040442">
    <property type="entry name" value="Pyrv_kinase-like_dom_sf"/>
</dbReference>
<comment type="cofactor">
    <cofactor evidence="1">
        <name>Mg(2+)</name>
        <dbReference type="ChEBI" id="CHEBI:18420"/>
    </cofactor>
</comment>